<name>A0A914IBS7_GLORO</name>
<dbReference type="PROSITE" id="PS51030">
    <property type="entry name" value="NUCLEAR_REC_DBD_2"/>
    <property type="match status" value="1"/>
</dbReference>
<evidence type="ECO:0000259" key="10">
    <source>
        <dbReference type="PROSITE" id="PS51030"/>
    </source>
</evidence>
<dbReference type="InterPro" id="IPR001628">
    <property type="entry name" value="Znf_hrmn_rcpt"/>
</dbReference>
<dbReference type="PRINTS" id="PR00398">
    <property type="entry name" value="STRDHORMONER"/>
</dbReference>
<evidence type="ECO:0000256" key="2">
    <source>
        <dbReference type="ARBA" id="ARBA00022723"/>
    </source>
</evidence>
<dbReference type="Proteomes" id="UP000887572">
    <property type="component" value="Unplaced"/>
</dbReference>
<dbReference type="GO" id="GO:0043565">
    <property type="term" value="F:sequence-specific DNA binding"/>
    <property type="evidence" value="ECO:0007669"/>
    <property type="project" value="InterPro"/>
</dbReference>
<dbReference type="GO" id="GO:0008270">
    <property type="term" value="F:zinc ion binding"/>
    <property type="evidence" value="ECO:0007669"/>
    <property type="project" value="UniProtKB-KW"/>
</dbReference>
<dbReference type="Pfam" id="PF00105">
    <property type="entry name" value="zf-C4"/>
    <property type="match status" value="1"/>
</dbReference>
<dbReference type="InterPro" id="IPR013088">
    <property type="entry name" value="Znf_NHR/GATA"/>
</dbReference>
<proteinExistence type="inferred from homology"/>
<dbReference type="InterPro" id="IPR001723">
    <property type="entry name" value="Nuclear_hrmn_rcpt"/>
</dbReference>
<evidence type="ECO:0000256" key="3">
    <source>
        <dbReference type="ARBA" id="ARBA00022771"/>
    </source>
</evidence>
<keyword evidence="2" id="KW-0479">Metal-binding</keyword>
<evidence type="ECO:0000256" key="4">
    <source>
        <dbReference type="ARBA" id="ARBA00022833"/>
    </source>
</evidence>
<dbReference type="SMART" id="SM00399">
    <property type="entry name" value="ZnF_C4"/>
    <property type="match status" value="1"/>
</dbReference>
<dbReference type="WBParaSite" id="Gr19_v10_g9147.t1">
    <property type="protein sequence ID" value="Gr19_v10_g9147.t1"/>
    <property type="gene ID" value="Gr19_v10_g9147"/>
</dbReference>
<evidence type="ECO:0000256" key="9">
    <source>
        <dbReference type="ARBA" id="ARBA00023242"/>
    </source>
</evidence>
<evidence type="ECO:0000256" key="8">
    <source>
        <dbReference type="ARBA" id="ARBA00023170"/>
    </source>
</evidence>
<organism evidence="11 12">
    <name type="scientific">Globodera rostochiensis</name>
    <name type="common">Golden nematode worm</name>
    <name type="synonym">Heterodera rostochiensis</name>
    <dbReference type="NCBI Taxonomy" id="31243"/>
    <lineage>
        <taxon>Eukaryota</taxon>
        <taxon>Metazoa</taxon>
        <taxon>Ecdysozoa</taxon>
        <taxon>Nematoda</taxon>
        <taxon>Chromadorea</taxon>
        <taxon>Rhabditida</taxon>
        <taxon>Tylenchina</taxon>
        <taxon>Tylenchomorpha</taxon>
        <taxon>Tylenchoidea</taxon>
        <taxon>Heteroderidae</taxon>
        <taxon>Heteroderinae</taxon>
        <taxon>Globodera</taxon>
    </lineage>
</organism>
<protein>
    <submittedName>
        <fullName evidence="12">Nuclear receptor domain-containing protein</fullName>
    </submittedName>
</protein>
<dbReference type="Gene3D" id="1.10.565.10">
    <property type="entry name" value="Retinoid X Receptor"/>
    <property type="match status" value="1"/>
</dbReference>
<evidence type="ECO:0000313" key="11">
    <source>
        <dbReference type="Proteomes" id="UP000887572"/>
    </source>
</evidence>
<evidence type="ECO:0000256" key="5">
    <source>
        <dbReference type="ARBA" id="ARBA00023015"/>
    </source>
</evidence>
<dbReference type="Gene3D" id="3.30.50.10">
    <property type="entry name" value="Erythroid Transcription Factor GATA-1, subunit A"/>
    <property type="match status" value="1"/>
</dbReference>
<dbReference type="PROSITE" id="PS00031">
    <property type="entry name" value="NUCLEAR_REC_DBD_1"/>
    <property type="match status" value="1"/>
</dbReference>
<evidence type="ECO:0000256" key="1">
    <source>
        <dbReference type="ARBA" id="ARBA00005993"/>
    </source>
</evidence>
<keyword evidence="8" id="KW-0675">Receptor</keyword>
<accession>A0A914IBS7</accession>
<dbReference type="GO" id="GO:0003700">
    <property type="term" value="F:DNA-binding transcription factor activity"/>
    <property type="evidence" value="ECO:0007669"/>
    <property type="project" value="InterPro"/>
</dbReference>
<dbReference type="InterPro" id="IPR050274">
    <property type="entry name" value="Nuclear_hormone_rcpt_NR2"/>
</dbReference>
<dbReference type="InterPro" id="IPR035500">
    <property type="entry name" value="NHR-like_dom_sf"/>
</dbReference>
<evidence type="ECO:0000313" key="12">
    <source>
        <dbReference type="WBParaSite" id="Gr19_v10_g9147.t1"/>
    </source>
</evidence>
<keyword evidence="3" id="KW-0863">Zinc-finger</keyword>
<dbReference type="PANTHER" id="PTHR24083">
    <property type="entry name" value="NUCLEAR HORMONE RECEPTOR"/>
    <property type="match status" value="1"/>
</dbReference>
<dbReference type="InterPro" id="IPR000536">
    <property type="entry name" value="Nucl_hrmn_rcpt_lig-bd"/>
</dbReference>
<comment type="similarity">
    <text evidence="1">Belongs to the nuclear hormone receptor family.</text>
</comment>
<evidence type="ECO:0000256" key="6">
    <source>
        <dbReference type="ARBA" id="ARBA00023125"/>
    </source>
</evidence>
<keyword evidence="6" id="KW-0238">DNA-binding</keyword>
<dbReference type="SUPFAM" id="SSF57716">
    <property type="entry name" value="Glucocorticoid receptor-like (DNA-binding domain)"/>
    <property type="match status" value="1"/>
</dbReference>
<keyword evidence="9" id="KW-0539">Nucleus</keyword>
<dbReference type="AlphaFoldDB" id="A0A914IBS7"/>
<dbReference type="SMART" id="SM00430">
    <property type="entry name" value="HOLI"/>
    <property type="match status" value="1"/>
</dbReference>
<keyword evidence="5" id="KW-0805">Transcription regulation</keyword>
<dbReference type="PRINTS" id="PR00047">
    <property type="entry name" value="STROIDFINGER"/>
</dbReference>
<keyword evidence="11" id="KW-1185">Reference proteome</keyword>
<feature type="domain" description="Nuclear receptor" evidence="10">
    <location>
        <begin position="40"/>
        <end position="116"/>
    </location>
</feature>
<keyword evidence="7" id="KW-0804">Transcription</keyword>
<reference evidence="12" key="1">
    <citation type="submission" date="2022-11" db="UniProtKB">
        <authorList>
            <consortium name="WormBaseParasite"/>
        </authorList>
    </citation>
    <scope>IDENTIFICATION</scope>
</reference>
<sequence>MDFWDQPNRNSLSSAKPIVGVQKHFCLKGAGAVSAPVEAERRCAVCKNICISTYYGVLCCSSCKQFFRRTIINKRHWKCINNGQCTVDEPQSKICCKACRFDKCLAVGMNWEAIQVLNKSDLANIFFAELVERQKQLRIMANDKTMQTLEMPIVNSDLTDNKLIKTWLNIEKRQKQIFEFFFNMPDNYLQFATNEGMQNYLETGSNILGQVHLFPISNLSEESYWVCSNEHPLILKLIAVDRLLIMGLAKMMPIFNTLTLSDRIALIKHMILPVNALSYCVYSLQINSTTWKRCRHLVEAMACHCKVPEFKNDGRLYQLAEQAFVHSMQPFLRIKEAISAEEFVMMQAILLSHSAISELSAQAQQLLYDESVRYTKILLKFEQHRLGAAAGAARFAQCLQLIDHSIYVARHLEVYCTYKEMFYYRKSIDQSMKEALISVSMTRHC</sequence>
<evidence type="ECO:0000256" key="7">
    <source>
        <dbReference type="ARBA" id="ARBA00023163"/>
    </source>
</evidence>
<dbReference type="SUPFAM" id="SSF48508">
    <property type="entry name" value="Nuclear receptor ligand-binding domain"/>
    <property type="match status" value="1"/>
</dbReference>
<keyword evidence="4" id="KW-0862">Zinc</keyword>